<dbReference type="GO" id="GO:0043952">
    <property type="term" value="P:protein transport by the Sec complex"/>
    <property type="evidence" value="ECO:0007669"/>
    <property type="project" value="UniProtKB-UniRule"/>
</dbReference>
<dbReference type="GO" id="GO:0005886">
    <property type="term" value="C:plasma membrane"/>
    <property type="evidence" value="ECO:0007669"/>
    <property type="project" value="UniProtKB-SubCell"/>
</dbReference>
<dbReference type="GO" id="GO:0003755">
    <property type="term" value="F:peptidyl-prolyl cis-trans isomerase activity"/>
    <property type="evidence" value="ECO:0007669"/>
    <property type="project" value="UniProtKB-KW"/>
</dbReference>
<reference evidence="12 13" key="1">
    <citation type="journal article" date="2016" name="Nat. Commun.">
        <title>Thousands of microbial genomes shed light on interconnected biogeochemical processes in an aquifer system.</title>
        <authorList>
            <person name="Anantharaman K."/>
            <person name="Brown C.T."/>
            <person name="Hug L.A."/>
            <person name="Sharon I."/>
            <person name="Castelle C.J."/>
            <person name="Probst A.J."/>
            <person name="Thomas B.C."/>
            <person name="Singh A."/>
            <person name="Wilkins M.J."/>
            <person name="Karaoz U."/>
            <person name="Brodie E.L."/>
            <person name="Williams K.H."/>
            <person name="Hubbard S.S."/>
            <person name="Banfield J.F."/>
        </authorList>
    </citation>
    <scope>NUCLEOTIDE SEQUENCE [LARGE SCALE GENOMIC DNA]</scope>
</reference>
<dbReference type="Gene3D" id="3.30.70.3400">
    <property type="match status" value="1"/>
</dbReference>
<evidence type="ECO:0000256" key="10">
    <source>
        <dbReference type="PROSITE-ProRule" id="PRU00278"/>
    </source>
</evidence>
<dbReference type="Pfam" id="PF02355">
    <property type="entry name" value="SecD_SecF_C"/>
    <property type="match status" value="1"/>
</dbReference>
<dbReference type="InterPro" id="IPR046357">
    <property type="entry name" value="PPIase_dom_sf"/>
</dbReference>
<dbReference type="PROSITE" id="PS01096">
    <property type="entry name" value="PPIC_PPIASE_1"/>
    <property type="match status" value="1"/>
</dbReference>
<dbReference type="Gene3D" id="3.30.1360.200">
    <property type="match status" value="1"/>
</dbReference>
<evidence type="ECO:0000313" key="12">
    <source>
        <dbReference type="EMBL" id="OGH68687.1"/>
    </source>
</evidence>
<dbReference type="Pfam" id="PF21760">
    <property type="entry name" value="SecD_1st"/>
    <property type="match status" value="1"/>
</dbReference>
<dbReference type="Gene3D" id="3.10.50.40">
    <property type="match status" value="2"/>
</dbReference>
<keyword evidence="3 9" id="KW-1003">Cell membrane</keyword>
<dbReference type="AlphaFoldDB" id="A0A1F6MAL7"/>
<dbReference type="GO" id="GO:0065002">
    <property type="term" value="P:intracellular protein transmembrane transport"/>
    <property type="evidence" value="ECO:0007669"/>
    <property type="project" value="UniProtKB-UniRule"/>
</dbReference>
<evidence type="ECO:0000256" key="5">
    <source>
        <dbReference type="ARBA" id="ARBA00022927"/>
    </source>
</evidence>
<evidence type="ECO:0000259" key="11">
    <source>
        <dbReference type="PROSITE" id="PS50198"/>
    </source>
</evidence>
<dbReference type="HAMAP" id="MF_01463_B">
    <property type="entry name" value="SecD_B"/>
    <property type="match status" value="1"/>
</dbReference>
<feature type="transmembrane region" description="Helical" evidence="9">
    <location>
        <begin position="20"/>
        <end position="39"/>
    </location>
</feature>
<dbReference type="NCBIfam" id="TIGR01129">
    <property type="entry name" value="secD"/>
    <property type="match status" value="1"/>
</dbReference>
<comment type="caution">
    <text evidence="9">Lacks conserved residue(s) required for the propagation of feature annotation.</text>
</comment>
<evidence type="ECO:0000313" key="13">
    <source>
        <dbReference type="Proteomes" id="UP000176413"/>
    </source>
</evidence>
<gene>
    <name evidence="9" type="primary">secD</name>
    <name evidence="12" type="ORF">A3D53_02320</name>
</gene>
<dbReference type="GO" id="GO:0015450">
    <property type="term" value="F:protein-transporting ATPase activity"/>
    <property type="evidence" value="ECO:0007669"/>
    <property type="project" value="InterPro"/>
</dbReference>
<feature type="domain" description="PpiC" evidence="11">
    <location>
        <begin position="259"/>
        <end position="363"/>
    </location>
</feature>
<dbReference type="InterPro" id="IPR055344">
    <property type="entry name" value="SecD_SecF_C_bact"/>
</dbReference>
<evidence type="ECO:0000256" key="8">
    <source>
        <dbReference type="ARBA" id="ARBA00023136"/>
    </source>
</evidence>
<dbReference type="InterPro" id="IPR005791">
    <property type="entry name" value="SecD"/>
</dbReference>
<keyword evidence="6 9" id="KW-1133">Transmembrane helix</keyword>
<dbReference type="InterPro" id="IPR001036">
    <property type="entry name" value="Acrflvin-R"/>
</dbReference>
<dbReference type="Pfam" id="PF13616">
    <property type="entry name" value="Rotamase_3"/>
    <property type="match status" value="1"/>
</dbReference>
<keyword evidence="5 9" id="KW-0653">Protein transport</keyword>
<dbReference type="InterPro" id="IPR000297">
    <property type="entry name" value="PPIase_PpiC"/>
</dbReference>
<keyword evidence="4 9" id="KW-0812">Transmembrane</keyword>
<comment type="similarity">
    <text evidence="9">Belongs to the SecD/SecF family. SecD subfamily.</text>
</comment>
<feature type="transmembrane region" description="Helical" evidence="9">
    <location>
        <begin position="636"/>
        <end position="659"/>
    </location>
</feature>
<comment type="subcellular location">
    <subcellularLocation>
        <location evidence="1 9">Cell membrane</location>
        <topology evidence="1 9">Multi-pass membrane protein</topology>
    </subcellularLocation>
</comment>
<dbReference type="EMBL" id="MFQA01000034">
    <property type="protein sequence ID" value="OGH68687.1"/>
    <property type="molecule type" value="Genomic_DNA"/>
</dbReference>
<dbReference type="InterPro" id="IPR048631">
    <property type="entry name" value="SecD_1st"/>
</dbReference>
<evidence type="ECO:0000256" key="7">
    <source>
        <dbReference type="ARBA" id="ARBA00023010"/>
    </source>
</evidence>
<proteinExistence type="inferred from homology"/>
<dbReference type="PANTHER" id="PTHR30081">
    <property type="entry name" value="PROTEIN-EXPORT MEMBRANE PROTEIN SEC"/>
    <property type="match status" value="1"/>
</dbReference>
<dbReference type="InterPro" id="IPR023058">
    <property type="entry name" value="PPIase_PpiC_CS"/>
</dbReference>
<dbReference type="InterPro" id="IPR022813">
    <property type="entry name" value="SecD/SecF_arch_bac"/>
</dbReference>
<name>A0A1F6MAL7_9BACT</name>
<dbReference type="InterPro" id="IPR048634">
    <property type="entry name" value="SecD_SecF_C"/>
</dbReference>
<comment type="subunit">
    <text evidence="9">Forms a complex with SecF. Part of the essential Sec protein translocation apparatus which comprises SecA, SecYEG and auxiliary proteins SecDF. Other proteins may also be involved.</text>
</comment>
<dbReference type="SUPFAM" id="SSF54534">
    <property type="entry name" value="FKBP-like"/>
    <property type="match status" value="2"/>
</dbReference>
<dbReference type="Gene3D" id="1.20.1640.10">
    <property type="entry name" value="Multidrug efflux transporter AcrB transmembrane domain"/>
    <property type="match status" value="1"/>
</dbReference>
<evidence type="ECO:0000256" key="4">
    <source>
        <dbReference type="ARBA" id="ARBA00022692"/>
    </source>
</evidence>
<protein>
    <recommendedName>
        <fullName evidence="9">Protein translocase subunit SecD</fullName>
    </recommendedName>
</protein>
<dbReference type="InterPro" id="IPR054384">
    <property type="entry name" value="SecDF_P1_head"/>
</dbReference>
<keyword evidence="10" id="KW-0697">Rotamase</keyword>
<keyword evidence="8 9" id="KW-0472">Membrane</keyword>
<keyword evidence="10" id="KW-0413">Isomerase</keyword>
<accession>A0A1F6MAL7</accession>
<evidence type="ECO:0000256" key="2">
    <source>
        <dbReference type="ARBA" id="ARBA00022448"/>
    </source>
</evidence>
<sequence>MAQKAPVSRGDSPKEVRYKFVGIIALTILCALIVVPQHINRIIDSVNAQTNIGIPKLPERDFNFGLDLQGGAHLIYQAKTDIVPPADRASAVEGVRDVIERRVRGGLGVSEPLVQTTRVGQEYRIIVELPGVTDVNTAIKMIGETPILEFKEENNTPPRELTAAEKKELDTFNASSTRRINLALADLRRGISFEEVAKKYSEDDTTKNNGGDLGFVSQVLQPELVEWAKTRQVGETSKEAVKTTIGLNVVKKLEERDAGKEVSASHLLICYQGAANCTAAYTKEEALSKINGLKVQATIQNFSNLVKEFSTEPGAAERGGDLGTFKKDTMVQAFEDAVWDASSGTIVGPVETEFGYHLIYKRGENMLKDYRLAWVFVKTKQKIDIVPAADVWKFTGLSGKQLKRAEVTQDQRTGQVQVSLQFNEEGTQLFSDITTRNARKQVAIFLDNEAISTPTVNEPITSGSAVITGGFNFNEARVLAQRLNSGALPVPVEIISQQKVDATLGADSLSKSFKAGAAGLLLVMLFLVVYYRLPGFLAFAALLVYTVVNLAIFKTLGVTLTLSGIAGFILSIGMAVDSNVLVFERLKEELLSGRMLKSAVEESFLRSWPSIRDGHVTTLIGAVVLMWFGSGFVQGFAVVLIIGVLTSLFSAVTVTRTFMRIVTQLSKEKGNSFYLGYKQE</sequence>
<evidence type="ECO:0000256" key="9">
    <source>
        <dbReference type="HAMAP-Rule" id="MF_01463"/>
    </source>
</evidence>
<dbReference type="SUPFAM" id="SSF82866">
    <property type="entry name" value="Multidrug efflux transporter AcrB transmembrane domain"/>
    <property type="match status" value="1"/>
</dbReference>
<dbReference type="PROSITE" id="PS50198">
    <property type="entry name" value="PPIC_PPIASE_2"/>
    <property type="match status" value="2"/>
</dbReference>
<dbReference type="Proteomes" id="UP000176413">
    <property type="component" value="Unassembled WGS sequence"/>
</dbReference>
<dbReference type="PRINTS" id="PR00702">
    <property type="entry name" value="ACRIFLAVINRP"/>
</dbReference>
<feature type="domain" description="PpiC" evidence="11">
    <location>
        <begin position="153"/>
        <end position="254"/>
    </location>
</feature>
<comment type="function">
    <text evidence="9">Part of the Sec protein translocase complex. Interacts with the SecYEG preprotein conducting channel. SecDF uses the proton motive force (PMF) to complete protein translocation after the ATP-dependent function of SecA.</text>
</comment>
<dbReference type="Pfam" id="PF22599">
    <property type="entry name" value="SecDF_P1_head"/>
    <property type="match status" value="1"/>
</dbReference>
<evidence type="ECO:0000256" key="3">
    <source>
        <dbReference type="ARBA" id="ARBA00022475"/>
    </source>
</evidence>
<keyword evidence="2 9" id="KW-0813">Transport</keyword>
<organism evidence="12 13">
    <name type="scientific">Candidatus Magasanikbacteria bacterium RIFCSPHIGHO2_02_FULL_45_10</name>
    <dbReference type="NCBI Taxonomy" id="1798679"/>
    <lineage>
        <taxon>Bacteria</taxon>
        <taxon>Candidatus Magasanikiibacteriota</taxon>
    </lineage>
</organism>
<dbReference type="PANTHER" id="PTHR30081:SF1">
    <property type="entry name" value="PROTEIN TRANSLOCASE SUBUNIT SECD"/>
    <property type="match status" value="1"/>
</dbReference>
<evidence type="ECO:0000256" key="1">
    <source>
        <dbReference type="ARBA" id="ARBA00004651"/>
    </source>
</evidence>
<keyword evidence="7 9" id="KW-0811">Translocation</keyword>
<dbReference type="GO" id="GO:0006605">
    <property type="term" value="P:protein targeting"/>
    <property type="evidence" value="ECO:0007669"/>
    <property type="project" value="UniProtKB-UniRule"/>
</dbReference>
<evidence type="ECO:0000256" key="6">
    <source>
        <dbReference type="ARBA" id="ARBA00022989"/>
    </source>
</evidence>
<dbReference type="NCBIfam" id="TIGR00916">
    <property type="entry name" value="2A0604s01"/>
    <property type="match status" value="1"/>
</dbReference>
<comment type="caution">
    <text evidence="12">The sequence shown here is derived from an EMBL/GenBank/DDBJ whole genome shotgun (WGS) entry which is preliminary data.</text>
</comment>